<gene>
    <name evidence="8" type="ORF">SAMN05421807_103134</name>
</gene>
<evidence type="ECO:0000259" key="7">
    <source>
        <dbReference type="Pfam" id="PF12698"/>
    </source>
</evidence>
<proteinExistence type="predicted"/>
<evidence type="ECO:0000256" key="4">
    <source>
        <dbReference type="ARBA" id="ARBA00023136"/>
    </source>
</evidence>
<feature type="transmembrane region" description="Helical" evidence="6">
    <location>
        <begin position="692"/>
        <end position="713"/>
    </location>
</feature>
<evidence type="ECO:0000256" key="6">
    <source>
        <dbReference type="SAM" id="Phobius"/>
    </source>
</evidence>
<evidence type="ECO:0000256" key="2">
    <source>
        <dbReference type="ARBA" id="ARBA00022692"/>
    </source>
</evidence>
<comment type="subcellular location">
    <subcellularLocation>
        <location evidence="1">Membrane</location>
        <topology evidence="1">Multi-pass membrane protein</topology>
    </subcellularLocation>
</comment>
<dbReference type="OrthoDB" id="9811483at2"/>
<keyword evidence="9" id="KW-1185">Reference proteome</keyword>
<dbReference type="PANTHER" id="PTHR43077:SF10">
    <property type="entry name" value="TRANSPORT PERMEASE PROTEIN"/>
    <property type="match status" value="1"/>
</dbReference>
<dbReference type="Gene3D" id="3.40.1710.10">
    <property type="entry name" value="abc type-2 transporter like domain"/>
    <property type="match status" value="1"/>
</dbReference>
<keyword evidence="4 6" id="KW-0472">Membrane</keyword>
<dbReference type="InterPro" id="IPR013525">
    <property type="entry name" value="ABC2_TM"/>
</dbReference>
<evidence type="ECO:0000313" key="9">
    <source>
        <dbReference type="Proteomes" id="UP000184079"/>
    </source>
</evidence>
<dbReference type="GO" id="GO:0140359">
    <property type="term" value="F:ABC-type transporter activity"/>
    <property type="evidence" value="ECO:0007669"/>
    <property type="project" value="InterPro"/>
</dbReference>
<organism evidence="8 9">
    <name type="scientific">Virgibacillus chiguensis</name>
    <dbReference type="NCBI Taxonomy" id="411959"/>
    <lineage>
        <taxon>Bacteria</taxon>
        <taxon>Bacillati</taxon>
        <taxon>Bacillota</taxon>
        <taxon>Bacilli</taxon>
        <taxon>Bacillales</taxon>
        <taxon>Bacillaceae</taxon>
        <taxon>Virgibacillus</taxon>
    </lineage>
</organism>
<protein>
    <submittedName>
        <fullName evidence="8">Putative membrane protein</fullName>
    </submittedName>
</protein>
<sequence>MKNSLRIFMTDIKKLSKNWVALIIIGGLIFLPSFYAWFNIKASWDPYGQTDQIPVGVVNEDQGATVRGENIDVGKDLVDTLQENKAMDWRFTDRKTAMEEVEYGDYFAVIVIPKDFSKQLGSVMEDNPEKANVEYYVNEKVNAIAPKITEKGASVIVEQISSQFISTVNGVIFDMFNQLGIELEKDLPDIKRFENYVFEMEKKLPEINDLLNQSLSDANQAQDIVNKAQNLIPDAQKATDNGLTTIDNTTSFLKEAEDRLNKMAPQIEQDLRTVQDVASKANNFLQDVQKVDVDFSGGKELANQINQQLDDGANRVGAVISSLEQLKQQNDQTDNNESEQGNSSNVNREQMDQVIKRLTTLQEALTNIKETNKEVIQFIDAKDKDVDQMVNDLQQVAENTSANIDAFVKEYKASIEPTVMEEISRAKSTLSEARGILVDIQETIPEVERILGSTESNLGKGEDVLKQALGEFPYVNSKVNELADRIRSIKGETDMNEIINLLQNDPEAEKGFFAEPVQLNQNKLFPMENYGTGMTPFYTALAIWVGGLLLISLLATDVHDQINYTERQMYFGRLYTFMGIGFLQTIIVTAGDLLLLGVDAAAPYWFMTFGIFISFIFMLIIYTVVSVFGDVGKAMAIVFLVLQIAGSGGTYPVVLLPEFFQMINPFLPFTYAIDLLRESVGGIVWERASKDILYLSFFGVVAIVLGAFFKPIINRHTNKLKKKSKESGLFH</sequence>
<dbReference type="RefSeq" id="WP_073005969.1">
    <property type="nucleotide sequence ID" value="NZ_FQXD01000003.1"/>
</dbReference>
<keyword evidence="3 6" id="KW-1133">Transmembrane helix</keyword>
<feature type="transmembrane region" description="Helical" evidence="6">
    <location>
        <begin position="575"/>
        <end position="598"/>
    </location>
</feature>
<dbReference type="Proteomes" id="UP000184079">
    <property type="component" value="Unassembled WGS sequence"/>
</dbReference>
<name>A0A1M5PML1_9BACI</name>
<dbReference type="Pfam" id="PF12698">
    <property type="entry name" value="ABC2_membrane_3"/>
    <property type="match status" value="1"/>
</dbReference>
<accession>A0A1M5PML1</accession>
<dbReference type="InterPro" id="IPR017501">
    <property type="entry name" value="Phage_infect_YhgE_C"/>
</dbReference>
<feature type="transmembrane region" description="Helical" evidence="6">
    <location>
        <begin position="20"/>
        <end position="38"/>
    </location>
</feature>
<evidence type="ECO:0000256" key="5">
    <source>
        <dbReference type="SAM" id="MobiDB-lite"/>
    </source>
</evidence>
<dbReference type="EMBL" id="FQXD01000003">
    <property type="protein sequence ID" value="SHH03045.1"/>
    <property type="molecule type" value="Genomic_DNA"/>
</dbReference>
<evidence type="ECO:0000256" key="1">
    <source>
        <dbReference type="ARBA" id="ARBA00004141"/>
    </source>
</evidence>
<feature type="transmembrane region" description="Helical" evidence="6">
    <location>
        <begin position="537"/>
        <end position="555"/>
    </location>
</feature>
<dbReference type="AlphaFoldDB" id="A0A1M5PML1"/>
<dbReference type="NCBIfam" id="TIGR03062">
    <property type="entry name" value="pip_yhgE_Cterm"/>
    <property type="match status" value="1"/>
</dbReference>
<evidence type="ECO:0000256" key="3">
    <source>
        <dbReference type="ARBA" id="ARBA00022989"/>
    </source>
</evidence>
<dbReference type="PANTHER" id="PTHR43077">
    <property type="entry name" value="TRANSPORT PERMEASE YVFS-RELATED"/>
    <property type="match status" value="1"/>
</dbReference>
<dbReference type="SUPFAM" id="SSF58104">
    <property type="entry name" value="Methyl-accepting chemotaxis protein (MCP) signaling domain"/>
    <property type="match status" value="1"/>
</dbReference>
<dbReference type="InterPro" id="IPR051328">
    <property type="entry name" value="T7SS_ABC-Transporter"/>
</dbReference>
<feature type="domain" description="ABC-2 type transporter transmembrane" evidence="7">
    <location>
        <begin position="21"/>
        <end position="707"/>
    </location>
</feature>
<feature type="transmembrane region" description="Helical" evidence="6">
    <location>
        <begin position="604"/>
        <end position="625"/>
    </location>
</feature>
<dbReference type="NCBIfam" id="TIGR03061">
    <property type="entry name" value="pip_yhgE_Nterm"/>
    <property type="match status" value="1"/>
</dbReference>
<feature type="transmembrane region" description="Helical" evidence="6">
    <location>
        <begin position="637"/>
        <end position="656"/>
    </location>
</feature>
<dbReference type="GO" id="GO:0016020">
    <property type="term" value="C:membrane"/>
    <property type="evidence" value="ECO:0007669"/>
    <property type="project" value="UniProtKB-SubCell"/>
</dbReference>
<feature type="compositionally biased region" description="Polar residues" evidence="5">
    <location>
        <begin position="327"/>
        <end position="348"/>
    </location>
</feature>
<dbReference type="InterPro" id="IPR017500">
    <property type="entry name" value="Phage_infect_YhgE_N"/>
</dbReference>
<evidence type="ECO:0000313" key="8">
    <source>
        <dbReference type="EMBL" id="SHH03045.1"/>
    </source>
</evidence>
<reference evidence="9" key="1">
    <citation type="submission" date="2016-11" db="EMBL/GenBank/DDBJ databases">
        <authorList>
            <person name="Varghese N."/>
            <person name="Submissions S."/>
        </authorList>
    </citation>
    <scope>NUCLEOTIDE SEQUENCE [LARGE SCALE GENOMIC DNA]</scope>
    <source>
        <strain evidence="9">CGMCC 1.6496</strain>
    </source>
</reference>
<feature type="region of interest" description="Disordered" evidence="5">
    <location>
        <begin position="327"/>
        <end position="349"/>
    </location>
</feature>
<keyword evidence="2 6" id="KW-0812">Transmembrane</keyword>